<dbReference type="FunFam" id="3.30.300.70:FF:000001">
    <property type="entry name" value="Ribosome maturation factor RimP"/>
    <property type="match status" value="1"/>
</dbReference>
<gene>
    <name evidence="3" type="primary">rimP</name>
    <name evidence="6" type="ORF">SAMN05444392_11528</name>
</gene>
<keyword evidence="1 3" id="KW-0963">Cytoplasm</keyword>
<evidence type="ECO:0000256" key="3">
    <source>
        <dbReference type="HAMAP-Rule" id="MF_01077"/>
    </source>
</evidence>
<dbReference type="NCBIfam" id="NF000928">
    <property type="entry name" value="PRK00092.1-2"/>
    <property type="match status" value="1"/>
</dbReference>
<reference evidence="6 7" key="1">
    <citation type="submission" date="2016-11" db="EMBL/GenBank/DDBJ databases">
        <authorList>
            <person name="Jaros S."/>
            <person name="Januszkiewicz K."/>
            <person name="Wedrychowicz H."/>
        </authorList>
    </citation>
    <scope>NUCLEOTIDE SEQUENCE [LARGE SCALE GENOMIC DNA]</scope>
    <source>
        <strain evidence="6 7">DSM 44666</strain>
    </source>
</reference>
<keyword evidence="7" id="KW-1185">Reference proteome</keyword>
<dbReference type="Gene3D" id="2.30.30.180">
    <property type="entry name" value="Ribosome maturation factor RimP, C-terminal domain"/>
    <property type="match status" value="1"/>
</dbReference>
<name>A0A1M5APN6_9BACL</name>
<comment type="function">
    <text evidence="3">Required for maturation of 30S ribosomal subunits.</text>
</comment>
<dbReference type="Pfam" id="PF02576">
    <property type="entry name" value="RimP_N"/>
    <property type="match status" value="1"/>
</dbReference>
<feature type="domain" description="Ribosome maturation factor RimP N-terminal" evidence="4">
    <location>
        <begin position="12"/>
        <end position="85"/>
    </location>
</feature>
<evidence type="ECO:0000259" key="4">
    <source>
        <dbReference type="Pfam" id="PF02576"/>
    </source>
</evidence>
<dbReference type="PANTHER" id="PTHR33867:SF1">
    <property type="entry name" value="RIBOSOME MATURATION FACTOR RIMP"/>
    <property type="match status" value="1"/>
</dbReference>
<evidence type="ECO:0000256" key="1">
    <source>
        <dbReference type="ARBA" id="ARBA00022490"/>
    </source>
</evidence>
<evidence type="ECO:0000256" key="2">
    <source>
        <dbReference type="ARBA" id="ARBA00022517"/>
    </source>
</evidence>
<dbReference type="Proteomes" id="UP000184476">
    <property type="component" value="Unassembled WGS sequence"/>
</dbReference>
<evidence type="ECO:0000313" key="7">
    <source>
        <dbReference type="Proteomes" id="UP000184476"/>
    </source>
</evidence>
<dbReference type="GO" id="GO:0005829">
    <property type="term" value="C:cytosol"/>
    <property type="evidence" value="ECO:0007669"/>
    <property type="project" value="TreeGrafter"/>
</dbReference>
<dbReference type="RefSeq" id="WP_073157411.1">
    <property type="nucleotide sequence ID" value="NZ_FQVL01000015.1"/>
</dbReference>
<dbReference type="STRING" id="112248.SAMN05444392_11528"/>
<keyword evidence="2 3" id="KW-0690">Ribosome biogenesis</keyword>
<dbReference type="SUPFAM" id="SSF75420">
    <property type="entry name" value="YhbC-like, N-terminal domain"/>
    <property type="match status" value="1"/>
</dbReference>
<evidence type="ECO:0000259" key="5">
    <source>
        <dbReference type="Pfam" id="PF17384"/>
    </source>
</evidence>
<dbReference type="InterPro" id="IPR028989">
    <property type="entry name" value="RimP_N"/>
</dbReference>
<dbReference type="SUPFAM" id="SSF74942">
    <property type="entry name" value="YhbC-like, C-terminal domain"/>
    <property type="match status" value="1"/>
</dbReference>
<comment type="subcellular location">
    <subcellularLocation>
        <location evidence="3">Cytoplasm</location>
    </subcellularLocation>
</comment>
<dbReference type="PANTHER" id="PTHR33867">
    <property type="entry name" value="RIBOSOME MATURATION FACTOR RIMP"/>
    <property type="match status" value="1"/>
</dbReference>
<dbReference type="CDD" id="cd01734">
    <property type="entry name" value="YlxS_C"/>
    <property type="match status" value="1"/>
</dbReference>
<dbReference type="EMBL" id="FQVL01000015">
    <property type="protein sequence ID" value="SHF32126.1"/>
    <property type="molecule type" value="Genomic_DNA"/>
</dbReference>
<dbReference type="InterPro" id="IPR035956">
    <property type="entry name" value="RimP_N_sf"/>
</dbReference>
<evidence type="ECO:0000313" key="6">
    <source>
        <dbReference type="EMBL" id="SHF32126.1"/>
    </source>
</evidence>
<accession>A0A1M5APN6</accession>
<dbReference type="GO" id="GO:0000028">
    <property type="term" value="P:ribosomal small subunit assembly"/>
    <property type="evidence" value="ECO:0007669"/>
    <property type="project" value="TreeGrafter"/>
</dbReference>
<dbReference type="InterPro" id="IPR003728">
    <property type="entry name" value="Ribosome_maturation_RimP"/>
</dbReference>
<dbReference type="Gene3D" id="3.30.300.70">
    <property type="entry name" value="RimP-like superfamily, N-terminal"/>
    <property type="match status" value="1"/>
</dbReference>
<dbReference type="AlphaFoldDB" id="A0A1M5APN6"/>
<protein>
    <recommendedName>
        <fullName evidence="3">Ribosome maturation factor RimP</fullName>
    </recommendedName>
</protein>
<dbReference type="GO" id="GO:0006412">
    <property type="term" value="P:translation"/>
    <property type="evidence" value="ECO:0007669"/>
    <property type="project" value="TreeGrafter"/>
</dbReference>
<proteinExistence type="inferred from homology"/>
<dbReference type="InterPro" id="IPR028998">
    <property type="entry name" value="RimP_C"/>
</dbReference>
<organism evidence="6 7">
    <name type="scientific">Seinonella peptonophila</name>
    <dbReference type="NCBI Taxonomy" id="112248"/>
    <lineage>
        <taxon>Bacteria</taxon>
        <taxon>Bacillati</taxon>
        <taxon>Bacillota</taxon>
        <taxon>Bacilli</taxon>
        <taxon>Bacillales</taxon>
        <taxon>Thermoactinomycetaceae</taxon>
        <taxon>Seinonella</taxon>
    </lineage>
</organism>
<feature type="domain" description="Ribosome maturation factor RimP C-terminal" evidence="5">
    <location>
        <begin position="88"/>
        <end position="151"/>
    </location>
</feature>
<dbReference type="OrthoDB" id="9805006at2"/>
<comment type="similarity">
    <text evidence="3">Belongs to the RimP family.</text>
</comment>
<sequence>MSRQVIEIVEKIAKPIVKEEGLELFDIEYSKEGANWFLRVFIDLPGGAVNLDHCSKVSEKLSKELDRVDPIPTAYMLEVSSPGAERPLKREHDFQRAIGKYVYLSTYAPVKGEKEFTGTLKSVEQESLVVEVEGERYQIPRSQIAKARLAILL</sequence>
<dbReference type="HAMAP" id="MF_01077">
    <property type="entry name" value="RimP"/>
    <property type="match status" value="1"/>
</dbReference>
<dbReference type="InterPro" id="IPR036847">
    <property type="entry name" value="RimP_C_sf"/>
</dbReference>
<dbReference type="Pfam" id="PF17384">
    <property type="entry name" value="DUF150_C"/>
    <property type="match status" value="1"/>
</dbReference>